<dbReference type="Proteomes" id="UP000199546">
    <property type="component" value="Unassembled WGS sequence"/>
</dbReference>
<keyword evidence="4" id="KW-0812">Transmembrane</keyword>
<protein>
    <submittedName>
        <fullName evidence="5">Glycosyltransferase, catalytic subunit of cellulose synthase and poly-beta-1,6-N-acetylglucosamine synthase</fullName>
    </submittedName>
</protein>
<evidence type="ECO:0000256" key="2">
    <source>
        <dbReference type="ARBA" id="ARBA00022676"/>
    </source>
</evidence>
<comment type="similarity">
    <text evidence="1">Belongs to the glycosyltransferase 2 family.</text>
</comment>
<dbReference type="AlphaFoldDB" id="A0A1I6ZEC1"/>
<dbReference type="RefSeq" id="WP_217644626.1">
    <property type="nucleotide sequence ID" value="NZ_FPBA01000005.1"/>
</dbReference>
<feature type="transmembrane region" description="Helical" evidence="4">
    <location>
        <begin position="306"/>
        <end position="330"/>
    </location>
</feature>
<keyword evidence="2" id="KW-0328">Glycosyltransferase</keyword>
<name>A0A1I6ZEC1_9ACTN</name>
<dbReference type="Gene3D" id="3.90.550.10">
    <property type="entry name" value="Spore Coat Polysaccharide Biosynthesis Protein SpsA, Chain A"/>
    <property type="match status" value="1"/>
</dbReference>
<organism evidence="5 6">
    <name type="scientific">Geodermatophilus amargosae</name>
    <dbReference type="NCBI Taxonomy" id="1296565"/>
    <lineage>
        <taxon>Bacteria</taxon>
        <taxon>Bacillati</taxon>
        <taxon>Actinomycetota</taxon>
        <taxon>Actinomycetes</taxon>
        <taxon>Geodermatophilales</taxon>
        <taxon>Geodermatophilaceae</taxon>
        <taxon>Geodermatophilus</taxon>
    </lineage>
</organism>
<evidence type="ECO:0000313" key="6">
    <source>
        <dbReference type="Proteomes" id="UP000199546"/>
    </source>
</evidence>
<reference evidence="6" key="1">
    <citation type="submission" date="2016-10" db="EMBL/GenBank/DDBJ databases">
        <authorList>
            <person name="Varghese N."/>
            <person name="Submissions S."/>
        </authorList>
    </citation>
    <scope>NUCLEOTIDE SEQUENCE [LARGE SCALE GENOMIC DNA]</scope>
    <source>
        <strain evidence="6">DSM 46136</strain>
    </source>
</reference>
<dbReference type="STRING" id="1296565.SAMN05660657_01852"/>
<evidence type="ECO:0000256" key="1">
    <source>
        <dbReference type="ARBA" id="ARBA00006739"/>
    </source>
</evidence>
<dbReference type="Pfam" id="PF13641">
    <property type="entry name" value="Glyco_tranf_2_3"/>
    <property type="match status" value="1"/>
</dbReference>
<feature type="transmembrane region" description="Helical" evidence="4">
    <location>
        <begin position="342"/>
        <end position="363"/>
    </location>
</feature>
<dbReference type="SUPFAM" id="SSF53448">
    <property type="entry name" value="Nucleotide-diphospho-sugar transferases"/>
    <property type="match status" value="1"/>
</dbReference>
<evidence type="ECO:0000313" key="5">
    <source>
        <dbReference type="EMBL" id="SFT61017.1"/>
    </source>
</evidence>
<evidence type="ECO:0000256" key="4">
    <source>
        <dbReference type="SAM" id="Phobius"/>
    </source>
</evidence>
<sequence>MTTTGILILAASAAVICSLTYALGMYLETGVVPLRLHRSGTGTLFFVFLVPCLDEEEVLAGTLDRLISLPLHEFLVLVIDDGSTDATADIARAHPDPRVRVLQRTLPDARRGKGAALNAAVDHLVTVELADRDPDRVVIGLLDADGRLDPHTLEAVVPYFADPRVGGVQISVRIGNRRQGLLTRLQDMEFVTYTSIFQVAHNRLGIAGLGGNGQFTRLAALTSLGPAPWSDVLTEDLDLGVRLQLAGWWTLHCPLVAVHQQGLTSLRRLVRQRSRWFQGNLQAWRLVPQVLRHSSGRAAAETLHTILMPVLILVSSLMVLSLVASVVGVAASPLARAQVLQWPVLLSWYLLTFLPGVLFAHVYRRRGDRISRLGVVLFGHAFVLYGLLWMAAGWWAVLRVLQGRRSWLKTERLPDRARSGHTGVGSDGVVVAFPGKGTGARSASSRRGA</sequence>
<dbReference type="PANTHER" id="PTHR43630">
    <property type="entry name" value="POLY-BETA-1,6-N-ACETYL-D-GLUCOSAMINE SYNTHASE"/>
    <property type="match status" value="1"/>
</dbReference>
<accession>A0A1I6ZEC1</accession>
<dbReference type="GO" id="GO:0016757">
    <property type="term" value="F:glycosyltransferase activity"/>
    <property type="evidence" value="ECO:0007669"/>
    <property type="project" value="UniProtKB-KW"/>
</dbReference>
<keyword evidence="6" id="KW-1185">Reference proteome</keyword>
<keyword evidence="4" id="KW-0472">Membrane</keyword>
<feature type="transmembrane region" description="Helical" evidence="4">
    <location>
        <begin position="375"/>
        <end position="397"/>
    </location>
</feature>
<dbReference type="EMBL" id="FPBA01000005">
    <property type="protein sequence ID" value="SFT61017.1"/>
    <property type="molecule type" value="Genomic_DNA"/>
</dbReference>
<dbReference type="InterPro" id="IPR029044">
    <property type="entry name" value="Nucleotide-diphossugar_trans"/>
</dbReference>
<dbReference type="PANTHER" id="PTHR43630:SF1">
    <property type="entry name" value="POLY-BETA-1,6-N-ACETYL-D-GLUCOSAMINE SYNTHASE"/>
    <property type="match status" value="1"/>
</dbReference>
<keyword evidence="3 5" id="KW-0808">Transferase</keyword>
<feature type="transmembrane region" description="Helical" evidence="4">
    <location>
        <begin position="6"/>
        <end position="27"/>
    </location>
</feature>
<evidence type="ECO:0000256" key="3">
    <source>
        <dbReference type="ARBA" id="ARBA00022679"/>
    </source>
</evidence>
<gene>
    <name evidence="5" type="ORF">SAMN05660657_01852</name>
</gene>
<proteinExistence type="inferred from homology"/>
<keyword evidence="4" id="KW-1133">Transmembrane helix</keyword>